<evidence type="ECO:0000313" key="11">
    <source>
        <dbReference type="RefSeq" id="XP_014510298.1"/>
    </source>
</evidence>
<dbReference type="GO" id="GO:0004161">
    <property type="term" value="F:dimethylallyltranstransferase activity"/>
    <property type="evidence" value="ECO:0007669"/>
    <property type="project" value="EnsemblPlants"/>
</dbReference>
<keyword evidence="5" id="KW-0479">Metal-binding</keyword>
<comment type="cofactor">
    <cofactor evidence="1">
        <name>Mg(2+)</name>
        <dbReference type="ChEBI" id="CHEBI:18420"/>
    </cofactor>
</comment>
<dbReference type="KEGG" id="vra:106769268"/>
<reference evidence="10" key="1">
    <citation type="journal article" date="2014" name="Nat. Commun.">
        <title>Genome sequence of mungbean and insights into evolution within Vigna species.</title>
        <authorList>
            <person name="Kang Y.J."/>
            <person name="Kim S.K."/>
            <person name="Kim M.Y."/>
            <person name="Lestari P."/>
            <person name="Kim K.H."/>
            <person name="Ha B.K."/>
            <person name="Jun T.H."/>
            <person name="Hwang W.J."/>
            <person name="Lee T."/>
            <person name="Lee J."/>
            <person name="Shim S."/>
            <person name="Yoon M.Y."/>
            <person name="Jang Y.E."/>
            <person name="Han K.S."/>
            <person name="Taeprayoon P."/>
            <person name="Yoon N."/>
            <person name="Somta P."/>
            <person name="Tanya P."/>
            <person name="Kim K.S."/>
            <person name="Gwag J.G."/>
            <person name="Moon J.K."/>
            <person name="Lee Y.H."/>
            <person name="Park B.S."/>
            <person name="Bombarely A."/>
            <person name="Doyle J.J."/>
            <person name="Jackson S.A."/>
            <person name="Schafleitner R."/>
            <person name="Srinives P."/>
            <person name="Varshney R.K."/>
            <person name="Lee S.H."/>
        </authorList>
    </citation>
    <scope>NUCLEOTIDE SEQUENCE [LARGE SCALE GENOMIC DNA]</scope>
    <source>
        <strain evidence="10">cv. VC1973A</strain>
    </source>
</reference>
<evidence type="ECO:0000256" key="8">
    <source>
        <dbReference type="ARBA" id="ARBA00023229"/>
    </source>
</evidence>
<proteinExistence type="inferred from homology"/>
<dbReference type="PROSITE" id="PS00723">
    <property type="entry name" value="POLYPRENYL_SYNTHASE_1"/>
    <property type="match status" value="1"/>
</dbReference>
<name>A0A1S3UW29_VIGRR</name>
<dbReference type="InterPro" id="IPR008949">
    <property type="entry name" value="Isoprenoid_synthase_dom_sf"/>
</dbReference>
<dbReference type="Gene3D" id="1.10.600.10">
    <property type="entry name" value="Farnesyl Diphosphate Synthase"/>
    <property type="match status" value="1"/>
</dbReference>
<organism evidence="10 11">
    <name type="scientific">Vigna radiata var. radiata</name>
    <name type="common">Mung bean</name>
    <name type="synonym">Phaseolus aureus</name>
    <dbReference type="NCBI Taxonomy" id="3916"/>
    <lineage>
        <taxon>Eukaryota</taxon>
        <taxon>Viridiplantae</taxon>
        <taxon>Streptophyta</taxon>
        <taxon>Embryophyta</taxon>
        <taxon>Tracheophyta</taxon>
        <taxon>Spermatophyta</taxon>
        <taxon>Magnoliopsida</taxon>
        <taxon>eudicotyledons</taxon>
        <taxon>Gunneridae</taxon>
        <taxon>Pentapetalae</taxon>
        <taxon>rosids</taxon>
        <taxon>fabids</taxon>
        <taxon>Fabales</taxon>
        <taxon>Fabaceae</taxon>
        <taxon>Papilionoideae</taxon>
        <taxon>50 kb inversion clade</taxon>
        <taxon>NPAAA clade</taxon>
        <taxon>indigoferoid/millettioid clade</taxon>
        <taxon>Phaseoleae</taxon>
        <taxon>Vigna</taxon>
    </lineage>
</organism>
<dbReference type="GO" id="GO:0009793">
    <property type="term" value="P:embryo development ending in seed dormancy"/>
    <property type="evidence" value="ECO:0007669"/>
    <property type="project" value="EnsemblPlants"/>
</dbReference>
<comment type="subcellular location">
    <subcellularLocation>
        <location evidence="2">Mitochondrion</location>
    </subcellularLocation>
</comment>
<evidence type="ECO:0000256" key="1">
    <source>
        <dbReference type="ARBA" id="ARBA00001946"/>
    </source>
</evidence>
<dbReference type="OrthoDB" id="9927103at2759"/>
<evidence type="ECO:0000256" key="3">
    <source>
        <dbReference type="ARBA" id="ARBA00006706"/>
    </source>
</evidence>
<dbReference type="PANTHER" id="PTHR12001">
    <property type="entry name" value="GERANYLGERANYL PYROPHOSPHATE SYNTHASE"/>
    <property type="match status" value="1"/>
</dbReference>
<dbReference type="SFLD" id="SFLDS00005">
    <property type="entry name" value="Isoprenoid_Synthase_Type_I"/>
    <property type="match status" value="1"/>
</dbReference>
<sequence>MLFSRISKNLRGSFNSCRGFLSIGDHNHRFLIPHNFHSRGDPTHQVMRSLNFSNGLPALHSCRYLIHQQSSSVVEDEHDPFSLVADELSLLGNKLRAMVAAEVPKLASAAEYFFKMGVEGKRFRPTVLLLMATALNLPINEASAPIELRGDLTTDVRIRQQRIAEITEMIHVASLLHDDVLDDADTRRGIGSLNFVMGNKLAVLAGDFLLSRACVALASLKNTEVVSLLAKVVEHLVTGETMQMTTTSDQQCSMEYYMQKTYYKTASLISNSCKAIAILAGQTTEVAILAFEYGKNLGLAFQLIDDVLDFTGTSASLGKGSLSDIQHGIVTAPILFAMEEFPQLRAIVDEGFENPANIELALDYLGKSRGIQRTRELAVQHANLAAAAIDSLPDSDDEEVRKSRKALIDLTHRVITRTK</sequence>
<dbReference type="FunFam" id="1.10.600.10:FF:000015">
    <property type="entry name" value="Solanesyl diphosphate synthase 3, chloroplastic/mitochondrial"/>
    <property type="match status" value="1"/>
</dbReference>
<keyword evidence="4 9" id="KW-0808">Transferase</keyword>
<dbReference type="PANTHER" id="PTHR12001:SF69">
    <property type="entry name" value="ALL TRANS-POLYPRENYL-DIPHOSPHATE SYNTHASE PDSS1"/>
    <property type="match status" value="1"/>
</dbReference>
<evidence type="ECO:0000256" key="7">
    <source>
        <dbReference type="ARBA" id="ARBA00023128"/>
    </source>
</evidence>
<dbReference type="GO" id="GO:0009507">
    <property type="term" value="C:chloroplast"/>
    <property type="evidence" value="ECO:0007669"/>
    <property type="project" value="EnsemblPlants"/>
</dbReference>
<evidence type="ECO:0000256" key="5">
    <source>
        <dbReference type="ARBA" id="ARBA00022723"/>
    </source>
</evidence>
<dbReference type="RefSeq" id="XP_014510298.1">
    <property type="nucleotide sequence ID" value="XM_014654812.2"/>
</dbReference>
<dbReference type="InterPro" id="IPR033749">
    <property type="entry name" value="Polyprenyl_synt_CS"/>
</dbReference>
<keyword evidence="8" id="KW-0414">Isoprene biosynthesis</keyword>
<evidence type="ECO:0000313" key="10">
    <source>
        <dbReference type="Proteomes" id="UP000087766"/>
    </source>
</evidence>
<gene>
    <name evidence="11" type="primary">LOC106769268</name>
</gene>
<dbReference type="Pfam" id="PF00348">
    <property type="entry name" value="polyprenyl_synt"/>
    <property type="match status" value="1"/>
</dbReference>
<dbReference type="SMR" id="A0A1S3UW29"/>
<evidence type="ECO:0000256" key="6">
    <source>
        <dbReference type="ARBA" id="ARBA00022842"/>
    </source>
</evidence>
<accession>A0A1S3UW29</accession>
<dbReference type="Proteomes" id="UP000087766">
    <property type="component" value="Chromosome 7"/>
</dbReference>
<dbReference type="PROSITE" id="PS00444">
    <property type="entry name" value="POLYPRENYL_SYNTHASE_2"/>
    <property type="match status" value="1"/>
</dbReference>
<dbReference type="GO" id="GO:0046872">
    <property type="term" value="F:metal ion binding"/>
    <property type="evidence" value="ECO:0007669"/>
    <property type="project" value="UniProtKB-KW"/>
</dbReference>
<dbReference type="InterPro" id="IPR000092">
    <property type="entry name" value="Polyprenyl_synt"/>
</dbReference>
<dbReference type="STRING" id="3916.A0A1S3UW29"/>
<keyword evidence="7" id="KW-0496">Mitochondrion</keyword>
<keyword evidence="6" id="KW-0460">Magnesium</keyword>
<evidence type="ECO:0000256" key="9">
    <source>
        <dbReference type="RuleBase" id="RU004466"/>
    </source>
</evidence>
<protein>
    <submittedName>
        <fullName evidence="11">Solanesyl diphosphate synthase 3, chloroplastic/mitochondrial</fullName>
    </submittedName>
</protein>
<dbReference type="AlphaFoldDB" id="A0A1S3UW29"/>
<dbReference type="GeneID" id="106769268"/>
<dbReference type="GO" id="GO:0006744">
    <property type="term" value="P:ubiquinone biosynthetic process"/>
    <property type="evidence" value="ECO:0007669"/>
    <property type="project" value="EnsemblPlants"/>
</dbReference>
<dbReference type="Gramene" id="Vradi07g10900.1">
    <property type="protein sequence ID" value="Vradi07g10900.1"/>
    <property type="gene ID" value="Vradi07g10900"/>
</dbReference>
<dbReference type="GO" id="GO:0005739">
    <property type="term" value="C:mitochondrion"/>
    <property type="evidence" value="ECO:0007669"/>
    <property type="project" value="UniProtKB-SubCell"/>
</dbReference>
<dbReference type="CDD" id="cd00685">
    <property type="entry name" value="Trans_IPPS_HT"/>
    <property type="match status" value="1"/>
</dbReference>
<reference evidence="11" key="2">
    <citation type="submission" date="2025-08" db="UniProtKB">
        <authorList>
            <consortium name="RefSeq"/>
        </authorList>
    </citation>
    <scope>IDENTIFICATION</scope>
    <source>
        <tissue evidence="11">Leaf</tissue>
    </source>
</reference>
<dbReference type="GO" id="GO:1990234">
    <property type="term" value="C:transferase complex"/>
    <property type="evidence" value="ECO:0007669"/>
    <property type="project" value="TreeGrafter"/>
</dbReference>
<dbReference type="GO" id="GO:0008299">
    <property type="term" value="P:isoprenoid biosynthetic process"/>
    <property type="evidence" value="ECO:0007669"/>
    <property type="project" value="UniProtKB-KW"/>
</dbReference>
<evidence type="ECO:0000256" key="2">
    <source>
        <dbReference type="ARBA" id="ARBA00004173"/>
    </source>
</evidence>
<evidence type="ECO:0000256" key="4">
    <source>
        <dbReference type="ARBA" id="ARBA00022679"/>
    </source>
</evidence>
<keyword evidence="10" id="KW-1185">Reference proteome</keyword>
<dbReference type="SUPFAM" id="SSF48576">
    <property type="entry name" value="Terpenoid synthases"/>
    <property type="match status" value="1"/>
</dbReference>
<comment type="similarity">
    <text evidence="3 9">Belongs to the FPP/GGPP synthase family.</text>
</comment>